<dbReference type="Pfam" id="PF13416">
    <property type="entry name" value="SBP_bac_8"/>
    <property type="match status" value="1"/>
</dbReference>
<dbReference type="RefSeq" id="WP_188999707.1">
    <property type="nucleotide sequence ID" value="NZ_BMOU01000005.1"/>
</dbReference>
<proteinExistence type="predicted"/>
<reference evidence="2" key="2">
    <citation type="submission" date="2020-09" db="EMBL/GenBank/DDBJ databases">
        <authorList>
            <person name="Sun Q."/>
            <person name="Ohkuma M."/>
        </authorList>
    </citation>
    <scope>NUCLEOTIDE SEQUENCE</scope>
    <source>
        <strain evidence="2">JCM 17820</strain>
    </source>
</reference>
<sequence>MSRNTTESDEPNSTKLTRRRALSAGGAALATGIAGCAGLTGGGGSGGGSSSDGSGDGGSSGDVEIDYWMYFGAQEREEMTALIEDFNAQDNGIHVNAQGIPFSEFLNKLFTAVNSGNAPHVASYYGSYGRHLKPITHSIDDYLSDGAANKYFDIAWENLQVDGSTYALPIDIHGKALYTNDSVLESAGVDPDFSDWQAFSEACDTIVSDTDSRAFSFLNWNSGQAAFRAYIIALTQAGGDIVTGDPGSYEVAYDDDVGMQTAELMSKVTGDFGWDTPQFQSDSARVQDFLAGDLGMFIAGTWSVNNFENESGELPEGLDFSFQKPFMFPGDGDEVAWCESNSLYFPTNSNHTDAEKQAAVEFAEYVTQNNTLWASAGGHLPAAKSVATSSEVKNTALWQDYGTISTMYEMVSDGQVRYQPKTSVHINSNRFWGPFMDMYLQNTDVQTGVTNSANALQQALDQ</sequence>
<evidence type="ECO:0000313" key="2">
    <source>
        <dbReference type="EMBL" id="GGN99025.1"/>
    </source>
</evidence>
<dbReference type="Proteomes" id="UP000605784">
    <property type="component" value="Unassembled WGS sequence"/>
</dbReference>
<dbReference type="InterPro" id="IPR006059">
    <property type="entry name" value="SBP"/>
</dbReference>
<dbReference type="EMBL" id="BMOU01000005">
    <property type="protein sequence ID" value="GGN99025.1"/>
    <property type="molecule type" value="Genomic_DNA"/>
</dbReference>
<dbReference type="InterPro" id="IPR050490">
    <property type="entry name" value="Bact_solute-bd_prot1"/>
</dbReference>
<dbReference type="PANTHER" id="PTHR43649">
    <property type="entry name" value="ARABINOSE-BINDING PROTEIN-RELATED"/>
    <property type="match status" value="1"/>
</dbReference>
<evidence type="ECO:0000313" key="3">
    <source>
        <dbReference type="Proteomes" id="UP000605784"/>
    </source>
</evidence>
<keyword evidence="2" id="KW-0813">Transport</keyword>
<feature type="region of interest" description="Disordered" evidence="1">
    <location>
        <begin position="1"/>
        <end position="21"/>
    </location>
</feature>
<feature type="compositionally biased region" description="Polar residues" evidence="1">
    <location>
        <begin position="1"/>
        <end position="15"/>
    </location>
</feature>
<reference evidence="2" key="1">
    <citation type="journal article" date="2014" name="Int. J. Syst. Evol. Microbiol.">
        <title>Complete genome sequence of Corynebacterium casei LMG S-19264T (=DSM 44701T), isolated from a smear-ripened cheese.</title>
        <authorList>
            <consortium name="US DOE Joint Genome Institute (JGI-PGF)"/>
            <person name="Walter F."/>
            <person name="Albersmeier A."/>
            <person name="Kalinowski J."/>
            <person name="Ruckert C."/>
        </authorList>
    </citation>
    <scope>NUCLEOTIDE SEQUENCE</scope>
    <source>
        <strain evidence="2">JCM 17820</strain>
    </source>
</reference>
<comment type="caution">
    <text evidence="2">The sequence shown here is derived from an EMBL/GenBank/DDBJ whole genome shotgun (WGS) entry which is preliminary data.</text>
</comment>
<accession>A0A830GPL9</accession>
<dbReference type="SUPFAM" id="SSF53850">
    <property type="entry name" value="Periplasmic binding protein-like II"/>
    <property type="match status" value="1"/>
</dbReference>
<dbReference type="Gene3D" id="3.40.190.10">
    <property type="entry name" value="Periplasmic binding protein-like II"/>
    <property type="match status" value="1"/>
</dbReference>
<name>A0A830GPL9_9EURY</name>
<keyword evidence="2" id="KW-0762">Sugar transport</keyword>
<evidence type="ECO:0000256" key="1">
    <source>
        <dbReference type="SAM" id="MobiDB-lite"/>
    </source>
</evidence>
<gene>
    <name evidence="2" type="ORF">GCM10009030_30090</name>
</gene>
<keyword evidence="3" id="KW-1185">Reference proteome</keyword>
<organism evidence="2 3">
    <name type="scientific">Haloarcula pellucida</name>
    <dbReference type="NCBI Taxonomy" id="1427151"/>
    <lineage>
        <taxon>Archaea</taxon>
        <taxon>Methanobacteriati</taxon>
        <taxon>Methanobacteriota</taxon>
        <taxon>Stenosarchaea group</taxon>
        <taxon>Halobacteria</taxon>
        <taxon>Halobacteriales</taxon>
        <taxon>Haloarculaceae</taxon>
        <taxon>Haloarcula</taxon>
    </lineage>
</organism>
<dbReference type="AlphaFoldDB" id="A0A830GPL9"/>
<protein>
    <submittedName>
        <fullName evidence="2">Sugar transporter</fullName>
    </submittedName>
</protein>
<dbReference type="PANTHER" id="PTHR43649:SF12">
    <property type="entry name" value="DIACETYLCHITOBIOSE BINDING PROTEIN DASA"/>
    <property type="match status" value="1"/>
</dbReference>